<reference evidence="10" key="1">
    <citation type="journal article" date="2019" name="Int. J. Syst. Evol. Microbiol.">
        <title>The Global Catalogue of Microorganisms (GCM) 10K type strain sequencing project: providing services to taxonomists for standard genome sequencing and annotation.</title>
        <authorList>
            <consortium name="The Broad Institute Genomics Platform"/>
            <consortium name="The Broad Institute Genome Sequencing Center for Infectious Disease"/>
            <person name="Wu L."/>
            <person name="Ma J."/>
        </authorList>
    </citation>
    <scope>NUCLEOTIDE SEQUENCE [LARGE SCALE GENOMIC DNA]</scope>
    <source>
        <strain evidence="10">R28</strain>
    </source>
</reference>
<dbReference type="EC" id="2.5.1.19" evidence="7"/>
<dbReference type="InterPro" id="IPR023193">
    <property type="entry name" value="EPSP_synthase_CS"/>
</dbReference>
<feature type="binding site" evidence="7">
    <location>
        <position position="22"/>
    </location>
    <ligand>
        <name>3-phosphoshikimate</name>
        <dbReference type="ChEBI" id="CHEBI:145989"/>
    </ligand>
</feature>
<comment type="caution">
    <text evidence="9">The sequence shown here is derived from an EMBL/GenBank/DDBJ whole genome shotgun (WGS) entry which is preliminary data.</text>
</comment>
<evidence type="ECO:0000256" key="3">
    <source>
        <dbReference type="ARBA" id="ARBA00022605"/>
    </source>
</evidence>
<feature type="binding site" evidence="7">
    <location>
        <position position="342"/>
    </location>
    <ligand>
        <name>3-phosphoshikimate</name>
        <dbReference type="ChEBI" id="CHEBI:145989"/>
    </ligand>
</feature>
<dbReference type="Pfam" id="PF00275">
    <property type="entry name" value="EPSP_synthase"/>
    <property type="match status" value="1"/>
</dbReference>
<evidence type="ECO:0000313" key="10">
    <source>
        <dbReference type="Proteomes" id="UP001597383"/>
    </source>
</evidence>
<evidence type="ECO:0000256" key="4">
    <source>
        <dbReference type="ARBA" id="ARBA00022679"/>
    </source>
</evidence>
<evidence type="ECO:0000259" key="8">
    <source>
        <dbReference type="Pfam" id="PF00275"/>
    </source>
</evidence>
<feature type="active site" description="Proton acceptor" evidence="7">
    <location>
        <position position="315"/>
    </location>
</feature>
<dbReference type="CDD" id="cd01556">
    <property type="entry name" value="EPSP_synthase"/>
    <property type="match status" value="1"/>
</dbReference>
<comment type="similarity">
    <text evidence="2 7">Belongs to the EPSP synthase family.</text>
</comment>
<dbReference type="Gene3D" id="3.65.10.10">
    <property type="entry name" value="Enolpyruvate transferase domain"/>
    <property type="match status" value="2"/>
</dbReference>
<proteinExistence type="inferred from homology"/>
<dbReference type="PANTHER" id="PTHR21090:SF5">
    <property type="entry name" value="PENTAFUNCTIONAL AROM POLYPEPTIDE"/>
    <property type="match status" value="1"/>
</dbReference>
<evidence type="ECO:0000256" key="2">
    <source>
        <dbReference type="ARBA" id="ARBA00009948"/>
    </source>
</evidence>
<comment type="subcellular location">
    <subcellularLocation>
        <location evidence="7">Cytoplasm</location>
    </subcellularLocation>
</comment>
<feature type="binding site" evidence="7">
    <location>
        <position position="94"/>
    </location>
    <ligand>
        <name>phosphoenolpyruvate</name>
        <dbReference type="ChEBI" id="CHEBI:58702"/>
    </ligand>
</feature>
<dbReference type="PIRSF" id="PIRSF000505">
    <property type="entry name" value="EPSPS"/>
    <property type="match status" value="1"/>
</dbReference>
<organism evidence="9 10">
    <name type="scientific">Ornithinibacillus salinisoli</name>
    <dbReference type="NCBI Taxonomy" id="1848459"/>
    <lineage>
        <taxon>Bacteria</taxon>
        <taxon>Bacillati</taxon>
        <taxon>Bacillota</taxon>
        <taxon>Bacilli</taxon>
        <taxon>Bacillales</taxon>
        <taxon>Bacillaceae</taxon>
        <taxon>Ornithinibacillus</taxon>
    </lineage>
</organism>
<sequence length="428" mass="46236">MVNYFQPVNQSIHGEIEVPGDKSISHRAVILASLAEGTSRIRHFLDGEDCMRTVEAFRSMGVSIIKNNNALIVKGGGYYSLKEPIKPLYFGNSGTTARLMIGVLASLPIFSTVYGDESLSTRPMKRVVNPLKEMNAHIIGRDTGNLLPLAIHGQRLQGIQYVMPVKSAQVKSAILLAALHADGPTHIIEQTPTRNHTENMLNAFGINVTKNGDQITVIPGQPLRATDINVPGDISSAAFFMVAAAIVPNSKITLKSIGLNETRSGIIDILIKMGASIQISNEKKLYGERIGDVTVCSQPLQSTIIEGEIIPRLIDEIPIIALLATQAEGTTIIRDAEELKIKETDRISAIVEVLQKLGANIEGTNDGMIIHGKTTLKGGQVSSYGDHRIAMMSVIASLMASDPIAIDDTDSIAISYPSFFADYKKLIS</sequence>
<feature type="binding site" evidence="7">
    <location>
        <position position="315"/>
    </location>
    <ligand>
        <name>3-phosphoshikimate</name>
        <dbReference type="ChEBI" id="CHEBI:145989"/>
    </ligand>
</feature>
<keyword evidence="10" id="KW-1185">Reference proteome</keyword>
<feature type="binding site" evidence="7">
    <location>
        <position position="22"/>
    </location>
    <ligand>
        <name>phosphoenolpyruvate</name>
        <dbReference type="ChEBI" id="CHEBI:58702"/>
    </ligand>
</feature>
<comment type="caution">
    <text evidence="7">Lacks conserved residue(s) required for the propagation of feature annotation.</text>
</comment>
<feature type="domain" description="Enolpyruvate transferase" evidence="8">
    <location>
        <begin position="10"/>
        <end position="421"/>
    </location>
</feature>
<comment type="subunit">
    <text evidence="7">Monomer.</text>
</comment>
<dbReference type="HAMAP" id="MF_00210">
    <property type="entry name" value="EPSP_synth"/>
    <property type="match status" value="1"/>
</dbReference>
<dbReference type="NCBIfam" id="TIGR01356">
    <property type="entry name" value="aroA"/>
    <property type="match status" value="1"/>
</dbReference>
<dbReference type="SUPFAM" id="SSF55205">
    <property type="entry name" value="EPT/RTPC-like"/>
    <property type="match status" value="1"/>
</dbReference>
<feature type="binding site" evidence="7">
    <location>
        <position position="346"/>
    </location>
    <ligand>
        <name>phosphoenolpyruvate</name>
        <dbReference type="ChEBI" id="CHEBI:58702"/>
    </ligand>
</feature>
<dbReference type="EMBL" id="JBHUHQ010000021">
    <property type="protein sequence ID" value="MFD2045859.1"/>
    <property type="molecule type" value="Genomic_DNA"/>
</dbReference>
<evidence type="ECO:0000256" key="7">
    <source>
        <dbReference type="HAMAP-Rule" id="MF_00210"/>
    </source>
</evidence>
<feature type="binding site" evidence="7">
    <location>
        <position position="169"/>
    </location>
    <ligand>
        <name>3-phosphoshikimate</name>
        <dbReference type="ChEBI" id="CHEBI:145989"/>
    </ligand>
</feature>
<evidence type="ECO:0000313" key="9">
    <source>
        <dbReference type="EMBL" id="MFD2045859.1"/>
    </source>
</evidence>
<evidence type="ECO:0000256" key="5">
    <source>
        <dbReference type="ARBA" id="ARBA00023141"/>
    </source>
</evidence>
<keyword evidence="3 7" id="KW-0028">Amino-acid biosynthesis</keyword>
<feature type="binding site" evidence="7">
    <location>
        <position position="23"/>
    </location>
    <ligand>
        <name>3-phosphoshikimate</name>
        <dbReference type="ChEBI" id="CHEBI:145989"/>
    </ligand>
</feature>
<feature type="binding site" evidence="7">
    <location>
        <position position="167"/>
    </location>
    <ligand>
        <name>3-phosphoshikimate</name>
        <dbReference type="ChEBI" id="CHEBI:145989"/>
    </ligand>
</feature>
<evidence type="ECO:0000256" key="6">
    <source>
        <dbReference type="ARBA" id="ARBA00044633"/>
    </source>
</evidence>
<dbReference type="RefSeq" id="WP_377557214.1">
    <property type="nucleotide sequence ID" value="NZ_JBHUHQ010000021.1"/>
</dbReference>
<comment type="function">
    <text evidence="7">Catalyzes the transfer of the enolpyruvyl moiety of phosphoenolpyruvate (PEP) to the 5-hydroxyl of shikimate-3-phosphate (S3P) to produce enolpyruvyl shikimate-3-phosphate and inorganic phosphate.</text>
</comment>
<protein>
    <recommendedName>
        <fullName evidence="7">3-phosphoshikimate 1-carboxyvinyltransferase</fullName>
        <ecNumber evidence="7">2.5.1.19</ecNumber>
    </recommendedName>
    <alternativeName>
        <fullName evidence="7">5-enolpyruvylshikimate-3-phosphate synthase</fullName>
        <shortName evidence="7">EPSP synthase</shortName>
        <shortName evidence="7">EPSPS</shortName>
    </alternativeName>
</protein>
<dbReference type="GO" id="GO:0003866">
    <property type="term" value="F:3-phosphoshikimate 1-carboxyvinyltransferase activity"/>
    <property type="evidence" value="ECO:0007669"/>
    <property type="project" value="UniProtKB-EC"/>
</dbReference>
<dbReference type="InterPro" id="IPR036968">
    <property type="entry name" value="Enolpyruvate_Tfrase_sf"/>
</dbReference>
<dbReference type="Proteomes" id="UP001597383">
    <property type="component" value="Unassembled WGS sequence"/>
</dbReference>
<name>A0ABW4W2A6_9BACI</name>
<dbReference type="InterPro" id="IPR013792">
    <property type="entry name" value="RNA3'P_cycl/enolpyr_Trfase_a/b"/>
</dbReference>
<evidence type="ECO:0000256" key="1">
    <source>
        <dbReference type="ARBA" id="ARBA00004811"/>
    </source>
</evidence>
<comment type="catalytic activity">
    <reaction evidence="6">
        <text>3-phosphoshikimate + phosphoenolpyruvate = 5-O-(1-carboxyvinyl)-3-phosphoshikimate + phosphate</text>
        <dbReference type="Rhea" id="RHEA:21256"/>
        <dbReference type="ChEBI" id="CHEBI:43474"/>
        <dbReference type="ChEBI" id="CHEBI:57701"/>
        <dbReference type="ChEBI" id="CHEBI:58702"/>
        <dbReference type="ChEBI" id="CHEBI:145989"/>
        <dbReference type="EC" id="2.5.1.19"/>
    </reaction>
    <physiologicalReaction direction="left-to-right" evidence="6">
        <dbReference type="Rhea" id="RHEA:21257"/>
    </physiologicalReaction>
</comment>
<keyword evidence="7" id="KW-0963">Cytoplasm</keyword>
<dbReference type="PANTHER" id="PTHR21090">
    <property type="entry name" value="AROM/DEHYDROQUINATE SYNTHASE"/>
    <property type="match status" value="1"/>
</dbReference>
<dbReference type="InterPro" id="IPR001986">
    <property type="entry name" value="Enolpyruvate_Tfrase_dom"/>
</dbReference>
<feature type="binding site" evidence="7">
    <location>
        <position position="122"/>
    </location>
    <ligand>
        <name>phosphoenolpyruvate</name>
        <dbReference type="ChEBI" id="CHEBI:58702"/>
    </ligand>
</feature>
<accession>A0ABW4W2A6</accession>
<dbReference type="InterPro" id="IPR006264">
    <property type="entry name" value="EPSP_synthase"/>
</dbReference>
<dbReference type="PROSITE" id="PS00104">
    <property type="entry name" value="EPSP_SYNTHASE_1"/>
    <property type="match status" value="1"/>
</dbReference>
<comment type="pathway">
    <text evidence="1 7">Metabolic intermediate biosynthesis; chorismate biosynthesis; chorismate from D-erythrose 4-phosphate and phosphoenolpyruvate: step 6/7.</text>
</comment>
<feature type="binding site" evidence="7">
    <location>
        <position position="388"/>
    </location>
    <ligand>
        <name>phosphoenolpyruvate</name>
        <dbReference type="ChEBI" id="CHEBI:58702"/>
    </ligand>
</feature>
<dbReference type="PROSITE" id="PS00885">
    <property type="entry name" value="EPSP_SYNTHASE_2"/>
    <property type="match status" value="1"/>
</dbReference>
<feature type="binding site" evidence="7">
    <location>
        <position position="27"/>
    </location>
    <ligand>
        <name>3-phosphoshikimate</name>
        <dbReference type="ChEBI" id="CHEBI:145989"/>
    </ligand>
</feature>
<feature type="binding site" evidence="7">
    <location>
        <position position="169"/>
    </location>
    <ligand>
        <name>phosphoenolpyruvate</name>
        <dbReference type="ChEBI" id="CHEBI:58702"/>
    </ligand>
</feature>
<keyword evidence="4 7" id="KW-0808">Transferase</keyword>
<gene>
    <name evidence="7 9" type="primary">aroA</name>
    <name evidence="9" type="ORF">ACFSJF_16405</name>
</gene>
<keyword evidence="5 7" id="KW-0057">Aromatic amino acid biosynthesis</keyword>